<keyword evidence="12" id="KW-1185">Reference proteome</keyword>
<reference evidence="11" key="1">
    <citation type="submission" date="2022-07" db="EMBL/GenBank/DDBJ databases">
        <title>Draft genome sequence of Zalerion maritima ATCC 34329, a (micro)plastics degrading marine fungus.</title>
        <authorList>
            <person name="Paco A."/>
            <person name="Goncalves M.F.M."/>
            <person name="Rocha-Santos T.A.P."/>
            <person name="Alves A."/>
        </authorList>
    </citation>
    <scope>NUCLEOTIDE SEQUENCE</scope>
    <source>
        <strain evidence="11">ATCC 34329</strain>
    </source>
</reference>
<comment type="caution">
    <text evidence="11">The sequence shown here is derived from an EMBL/GenBank/DDBJ whole genome shotgun (WGS) entry which is preliminary data.</text>
</comment>
<comment type="subcellular location">
    <subcellularLocation>
        <location evidence="1">Cytoplasm</location>
        <location evidence="1">Cytosol</location>
    </subcellularLocation>
</comment>
<evidence type="ECO:0000256" key="7">
    <source>
        <dbReference type="ARBA" id="ARBA00044236"/>
    </source>
</evidence>
<accession>A0AAD5WNN6</accession>
<evidence type="ECO:0000256" key="6">
    <source>
        <dbReference type="ARBA" id="ARBA00044208"/>
    </source>
</evidence>
<name>A0AAD5WNN6_9PEZI</name>
<evidence type="ECO:0000256" key="3">
    <source>
        <dbReference type="ARBA" id="ARBA00022490"/>
    </source>
</evidence>
<evidence type="ECO:0000313" key="12">
    <source>
        <dbReference type="Proteomes" id="UP001201980"/>
    </source>
</evidence>
<dbReference type="SUPFAM" id="SSF100950">
    <property type="entry name" value="NagB/RpiA/CoA transferase-like"/>
    <property type="match status" value="1"/>
</dbReference>
<dbReference type="Gene3D" id="1.20.120.1070">
    <property type="entry name" value="Translation initiation factor eIF-2B, N-terminal domain"/>
    <property type="match status" value="1"/>
</dbReference>
<keyword evidence="4 11" id="KW-0396">Initiation factor</keyword>
<gene>
    <name evidence="11" type="ORF">MKZ38_006616</name>
</gene>
<dbReference type="EMBL" id="JAKWBI020000407">
    <property type="protein sequence ID" value="KAJ2895385.1"/>
    <property type="molecule type" value="Genomic_DNA"/>
</dbReference>
<dbReference type="AlphaFoldDB" id="A0AAD5WNN6"/>
<evidence type="ECO:0000256" key="9">
    <source>
        <dbReference type="RuleBase" id="RU003814"/>
    </source>
</evidence>
<dbReference type="InterPro" id="IPR051501">
    <property type="entry name" value="eIF2B_alpha/beta/delta"/>
</dbReference>
<evidence type="ECO:0000256" key="4">
    <source>
        <dbReference type="ARBA" id="ARBA00022540"/>
    </source>
</evidence>
<dbReference type="PANTHER" id="PTHR45860">
    <property type="entry name" value="TRANSLATION INITIATION FACTOR EIF-2B SUBUNIT ALPHA"/>
    <property type="match status" value="1"/>
</dbReference>
<evidence type="ECO:0000256" key="1">
    <source>
        <dbReference type="ARBA" id="ARBA00004514"/>
    </source>
</evidence>
<feature type="region of interest" description="Disordered" evidence="10">
    <location>
        <begin position="127"/>
        <end position="149"/>
    </location>
</feature>
<dbReference type="Pfam" id="PF01008">
    <property type="entry name" value="IF-2B"/>
    <property type="match status" value="1"/>
</dbReference>
<dbReference type="InterPro" id="IPR037171">
    <property type="entry name" value="NagB/RpiA_transferase-like"/>
</dbReference>
<comment type="subunit">
    <text evidence="8">Component of the translation initiation factor 2B (eIF2B) complex which is a heterodecamer of two sets of five different subunits: alpha, beta, gamma, delta and epsilon. Subunits alpha, beta and delta comprise a regulatory subcomplex and subunits epsilon and gamma comprise a catalytic subcomplex. Within the complex, the hexameric regulatory complex resides at the center, with the two heterodimeric catalytic subcomplexes bound on opposite sides.</text>
</comment>
<dbReference type="GO" id="GO:0005085">
    <property type="term" value="F:guanyl-nucleotide exchange factor activity"/>
    <property type="evidence" value="ECO:0007669"/>
    <property type="project" value="TreeGrafter"/>
</dbReference>
<dbReference type="GO" id="GO:0005851">
    <property type="term" value="C:eukaryotic translation initiation factor 2B complex"/>
    <property type="evidence" value="ECO:0007669"/>
    <property type="project" value="TreeGrafter"/>
</dbReference>
<sequence length="465" mass="50355">MDSVLAETAAPYSAAGGGAGTAPSTGQLPIRPAPEQNLAGTASTPAAFDIVTEYNNALIRDPEVTKPVAAIEALIELLRQQPTTTIQETVEMIKTGIDALKSSVANPIPLQAGTDLFQEYILRCIKPPEPSRKSSKRGGGTKSPPTSDYVHQDFDDVRLHLLNNTYLFALRAKEARVRIAEIGSRYVLDGRTVLTHGGSRTVSALLLKAAKDRLTQGGIMFNVMYVESARDNAEGGDTVKKLREMGVSVAIIQESAVAYVLPKADRVFVGAETVCKNGGIISRLGTFQLATLANLFNVPIWVAAETHKMAKVYPLSQYDLNVKQEIISFRTGDDLVEGKGELVNIGPEQVRMVDYTPPDLITNLITEVGIKLPSAVFEHQRQHLTAHGKVGNFGEMFEKSIRGDASKKHRSTSSVGTEDVSPDFGKVSANPDINDLPSPVRRLVQVPERLGHHGRNKRKGGRSTM</sequence>
<keyword evidence="3" id="KW-0963">Cytoplasm</keyword>
<evidence type="ECO:0000313" key="11">
    <source>
        <dbReference type="EMBL" id="KAJ2895385.1"/>
    </source>
</evidence>
<comment type="similarity">
    <text evidence="2 9">Belongs to the eIF-2B alpha/beta/delta subunits family.</text>
</comment>
<dbReference type="GO" id="GO:0003743">
    <property type="term" value="F:translation initiation factor activity"/>
    <property type="evidence" value="ECO:0007669"/>
    <property type="project" value="UniProtKB-KW"/>
</dbReference>
<organism evidence="11 12">
    <name type="scientific">Zalerion maritima</name>
    <dbReference type="NCBI Taxonomy" id="339359"/>
    <lineage>
        <taxon>Eukaryota</taxon>
        <taxon>Fungi</taxon>
        <taxon>Dikarya</taxon>
        <taxon>Ascomycota</taxon>
        <taxon>Pezizomycotina</taxon>
        <taxon>Sordariomycetes</taxon>
        <taxon>Lulworthiomycetidae</taxon>
        <taxon>Lulworthiales</taxon>
        <taxon>Lulworthiaceae</taxon>
        <taxon>Zalerion</taxon>
    </lineage>
</organism>
<dbReference type="InterPro" id="IPR000649">
    <property type="entry name" value="IF-2B-related"/>
</dbReference>
<dbReference type="Proteomes" id="UP001201980">
    <property type="component" value="Unassembled WGS sequence"/>
</dbReference>
<dbReference type="InterPro" id="IPR042528">
    <property type="entry name" value="elF-2B_alpha_N"/>
</dbReference>
<feature type="compositionally biased region" description="Basic residues" evidence="10">
    <location>
        <begin position="452"/>
        <end position="465"/>
    </location>
</feature>
<evidence type="ECO:0000256" key="5">
    <source>
        <dbReference type="ARBA" id="ARBA00022917"/>
    </source>
</evidence>
<dbReference type="Gene3D" id="3.40.50.10470">
    <property type="entry name" value="Translation initiation factor eif-2b, domain 2"/>
    <property type="match status" value="1"/>
</dbReference>
<evidence type="ECO:0000256" key="8">
    <source>
        <dbReference type="ARBA" id="ARBA00046432"/>
    </source>
</evidence>
<evidence type="ECO:0000256" key="10">
    <source>
        <dbReference type="SAM" id="MobiDB-lite"/>
    </source>
</evidence>
<keyword evidence="5" id="KW-0648">Protein biosynthesis</keyword>
<evidence type="ECO:0000256" key="2">
    <source>
        <dbReference type="ARBA" id="ARBA00007251"/>
    </source>
</evidence>
<feature type="region of interest" description="Disordered" evidence="10">
    <location>
        <begin position="12"/>
        <end position="41"/>
    </location>
</feature>
<dbReference type="PANTHER" id="PTHR45860:SF1">
    <property type="entry name" value="TRANSLATION INITIATION FACTOR EIF-2B SUBUNIT ALPHA"/>
    <property type="match status" value="1"/>
</dbReference>
<dbReference type="GO" id="GO:0005829">
    <property type="term" value="C:cytosol"/>
    <property type="evidence" value="ECO:0007669"/>
    <property type="project" value="UniProtKB-SubCell"/>
</dbReference>
<feature type="region of interest" description="Disordered" evidence="10">
    <location>
        <begin position="402"/>
        <end position="465"/>
    </location>
</feature>
<protein>
    <recommendedName>
        <fullName evidence="6">Translation initiation factor eIF2B subunit alpha</fullName>
    </recommendedName>
    <alternativeName>
        <fullName evidence="7">eIF2B GDP-GTP exchange factor subunit alpha</fullName>
    </alternativeName>
</protein>
<dbReference type="InterPro" id="IPR042529">
    <property type="entry name" value="IF_2B-like_C"/>
</dbReference>
<proteinExistence type="inferred from homology"/>